<feature type="chain" id="PRO_5036448051" evidence="1">
    <location>
        <begin position="20"/>
        <end position="623"/>
    </location>
</feature>
<feature type="signal peptide" evidence="1">
    <location>
        <begin position="1"/>
        <end position="19"/>
    </location>
</feature>
<evidence type="ECO:0000313" key="2">
    <source>
        <dbReference type="EnsemblMetazoa" id="G17781.1:cds"/>
    </source>
</evidence>
<evidence type="ECO:0000313" key="3">
    <source>
        <dbReference type="Proteomes" id="UP000005408"/>
    </source>
</evidence>
<evidence type="ECO:0000256" key="1">
    <source>
        <dbReference type="SAM" id="SignalP"/>
    </source>
</evidence>
<dbReference type="Gene3D" id="3.20.20.80">
    <property type="entry name" value="Glycosidases"/>
    <property type="match status" value="1"/>
</dbReference>
<dbReference type="Proteomes" id="UP000005408">
    <property type="component" value="Unassembled WGS sequence"/>
</dbReference>
<name>A0A8W8J860_MAGGI</name>
<organism evidence="2 3">
    <name type="scientific">Magallana gigas</name>
    <name type="common">Pacific oyster</name>
    <name type="synonym">Crassostrea gigas</name>
    <dbReference type="NCBI Taxonomy" id="29159"/>
    <lineage>
        <taxon>Eukaryota</taxon>
        <taxon>Metazoa</taxon>
        <taxon>Spiralia</taxon>
        <taxon>Lophotrochozoa</taxon>
        <taxon>Mollusca</taxon>
        <taxon>Bivalvia</taxon>
        <taxon>Autobranchia</taxon>
        <taxon>Pteriomorphia</taxon>
        <taxon>Ostreida</taxon>
        <taxon>Ostreoidea</taxon>
        <taxon>Ostreidae</taxon>
        <taxon>Magallana</taxon>
    </lineage>
</organism>
<dbReference type="EnsemblMetazoa" id="G17781.1">
    <property type="protein sequence ID" value="G17781.1:cds"/>
    <property type="gene ID" value="G17781"/>
</dbReference>
<dbReference type="AlphaFoldDB" id="A0A8W8J860"/>
<protein>
    <submittedName>
        <fullName evidence="2">Uncharacterized protein</fullName>
    </submittedName>
</protein>
<accession>A0A8W8J860</accession>
<keyword evidence="1" id="KW-0732">Signal</keyword>
<reference evidence="2" key="1">
    <citation type="submission" date="2022-08" db="UniProtKB">
        <authorList>
            <consortium name="EnsemblMetazoa"/>
        </authorList>
    </citation>
    <scope>IDENTIFICATION</scope>
    <source>
        <strain evidence="2">05x7-T-G4-1.051#20</strain>
    </source>
</reference>
<keyword evidence="3" id="KW-1185">Reference proteome</keyword>
<sequence>MKSCISFTICLGLLRSIQTSSVGKPVYPITASLFLDRTDVSEWNETLDRFQKQGGDTVWLQAPPLVRRSKEDLQEDPVYKWCREKDHVTAEEVDCFTRAQQELTSQGLNIVAFASYQYEEDFSKVIVKCPKYDKMITTVYTYFRIVLPGQHSSDPCDFNGLDVVVLFTSFGGSDAHQSLLESAAARNVSVYFGMPQIPRSWEYSDIDKQLLPAYFEWVMRILGDHKSRYSNKTITVSPTIAGVPSKPIRVPLYKALKGYYISDDVNMGTVDRYGDMLMIYASLVAIAKLGVSNSLKLAVSPSIDMTTFGLNRTVNDHVTGFGYIVKSSVDIIAVHEGRGYGHAAYYWPTQATQPVQTLDPQLDKIIKKINPNWKTNGTFQDWFTGSVHEVTLFMFSSLTILLFRTRETLLSISNTFQLFQKLGSEAAELRKQYSSLELWLGLEAFDDLNDDPCLPLRGMATVRDTVNKQRLDFALAQGAAGVRKVVAFSWDPDFTCTTHKHNITLSEQIVQDAKRPVIFECRFHSSQNRSVVAIGINVMGSGFHIDWEDNKGQRHQDQVYGCYVEGDYGHYHPLIPSLEYVQVCDPYEDFQLADKGHVIVKALDGYQECIFEYDFTESENNDE</sequence>
<proteinExistence type="predicted"/>